<evidence type="ECO:0000256" key="6">
    <source>
        <dbReference type="ARBA" id="ARBA00022670"/>
    </source>
</evidence>
<dbReference type="STRING" id="595528.A0A0D2WS91"/>
<dbReference type="Gene3D" id="2.30.250.10">
    <property type="entry name" value="Aminopeptidase i, Domain 2"/>
    <property type="match status" value="1"/>
</dbReference>
<dbReference type="Pfam" id="PF02127">
    <property type="entry name" value="Peptidase_M18"/>
    <property type="match status" value="1"/>
</dbReference>
<evidence type="ECO:0000256" key="4">
    <source>
        <dbReference type="ARBA" id="ARBA00011965"/>
    </source>
</evidence>
<dbReference type="GO" id="GO:0008270">
    <property type="term" value="F:zinc ion binding"/>
    <property type="evidence" value="ECO:0007669"/>
    <property type="project" value="InterPro"/>
</dbReference>
<dbReference type="InParanoid" id="A0A0D2WS91"/>
<keyword evidence="7 11" id="KW-0479">Metal-binding</keyword>
<dbReference type="MEROPS" id="M18.002"/>
<keyword evidence="10 11" id="KW-0482">Metalloprotease</keyword>
<dbReference type="GO" id="GO:0006508">
    <property type="term" value="P:proteolysis"/>
    <property type="evidence" value="ECO:0007669"/>
    <property type="project" value="UniProtKB-KW"/>
</dbReference>
<organism evidence="12 13">
    <name type="scientific">Capsaspora owczarzaki (strain ATCC 30864)</name>
    <dbReference type="NCBI Taxonomy" id="595528"/>
    <lineage>
        <taxon>Eukaryota</taxon>
        <taxon>Filasterea</taxon>
        <taxon>Capsaspora</taxon>
    </lineage>
</organism>
<evidence type="ECO:0000256" key="2">
    <source>
        <dbReference type="ARBA" id="ARBA00001947"/>
    </source>
</evidence>
<keyword evidence="13" id="KW-1185">Reference proteome</keyword>
<evidence type="ECO:0000256" key="8">
    <source>
        <dbReference type="ARBA" id="ARBA00022801"/>
    </source>
</evidence>
<dbReference type="PANTHER" id="PTHR28570:SF3">
    <property type="entry name" value="ASPARTYL AMINOPEPTIDASE"/>
    <property type="match status" value="1"/>
</dbReference>
<evidence type="ECO:0000256" key="5">
    <source>
        <dbReference type="ARBA" id="ARBA00022438"/>
    </source>
</evidence>
<evidence type="ECO:0000313" key="12">
    <source>
        <dbReference type="EMBL" id="KJE94975.1"/>
    </source>
</evidence>
<dbReference type="EMBL" id="KE346368">
    <property type="protein sequence ID" value="KJE94975.1"/>
    <property type="molecule type" value="Genomic_DNA"/>
</dbReference>
<keyword evidence="6 11" id="KW-0645">Protease</keyword>
<dbReference type="OrthoDB" id="9880441at2759"/>
<dbReference type="CDD" id="cd05658">
    <property type="entry name" value="M18_DAP"/>
    <property type="match status" value="1"/>
</dbReference>
<dbReference type="OMA" id="GPILKVN"/>
<keyword evidence="5 11" id="KW-0031">Aminopeptidase</keyword>
<dbReference type="PhylomeDB" id="A0A0D2WS91"/>
<evidence type="ECO:0000256" key="1">
    <source>
        <dbReference type="ARBA" id="ARBA00001335"/>
    </source>
</evidence>
<evidence type="ECO:0000256" key="3">
    <source>
        <dbReference type="ARBA" id="ARBA00008290"/>
    </source>
</evidence>
<keyword evidence="8 11" id="KW-0378">Hydrolase</keyword>
<dbReference type="SUPFAM" id="SSF53187">
    <property type="entry name" value="Zn-dependent exopeptidases"/>
    <property type="match status" value="1"/>
</dbReference>
<dbReference type="PRINTS" id="PR00932">
    <property type="entry name" value="AMINO1PTASE"/>
</dbReference>
<dbReference type="AlphaFoldDB" id="A0A0D2WS91"/>
<reference evidence="13" key="1">
    <citation type="submission" date="2011-02" db="EMBL/GenBank/DDBJ databases">
        <title>The Genome Sequence of Capsaspora owczarzaki ATCC 30864.</title>
        <authorList>
            <person name="Russ C."/>
            <person name="Cuomo C."/>
            <person name="Burger G."/>
            <person name="Gray M.W."/>
            <person name="Holland P.W.H."/>
            <person name="King N."/>
            <person name="Lang F.B.F."/>
            <person name="Roger A.J."/>
            <person name="Ruiz-Trillo I."/>
            <person name="Young S.K."/>
            <person name="Zeng Q."/>
            <person name="Gargeya S."/>
            <person name="Alvarado L."/>
            <person name="Berlin A."/>
            <person name="Chapman S.B."/>
            <person name="Chen Z."/>
            <person name="Freedman E."/>
            <person name="Gellesch M."/>
            <person name="Goldberg J."/>
            <person name="Griggs A."/>
            <person name="Gujja S."/>
            <person name="Heilman E."/>
            <person name="Heiman D."/>
            <person name="Howarth C."/>
            <person name="Mehta T."/>
            <person name="Neiman D."/>
            <person name="Pearson M."/>
            <person name="Roberts A."/>
            <person name="Saif S."/>
            <person name="Shea T."/>
            <person name="Shenoy N."/>
            <person name="Sisk P."/>
            <person name="Stolte C."/>
            <person name="Sykes S."/>
            <person name="White J."/>
            <person name="Yandava C."/>
            <person name="Haas B."/>
            <person name="Nusbaum C."/>
            <person name="Birren B."/>
        </authorList>
    </citation>
    <scope>NUCLEOTIDE SEQUENCE</scope>
    <source>
        <strain evidence="13">ATCC 30864</strain>
    </source>
</reference>
<dbReference type="PANTHER" id="PTHR28570">
    <property type="entry name" value="ASPARTYL AMINOPEPTIDASE"/>
    <property type="match status" value="1"/>
</dbReference>
<evidence type="ECO:0000256" key="10">
    <source>
        <dbReference type="ARBA" id="ARBA00023049"/>
    </source>
</evidence>
<dbReference type="InterPro" id="IPR001948">
    <property type="entry name" value="Peptidase_M18"/>
</dbReference>
<comment type="similarity">
    <text evidence="3 11">Belongs to the peptidase M18 family.</text>
</comment>
<accession>A0A0D2WS91</accession>
<dbReference type="eggNOG" id="KOG2596">
    <property type="taxonomic scope" value="Eukaryota"/>
</dbReference>
<name>A0A0D2WS91_CAPO3</name>
<sequence length="474" mass="51975">MTSDAHQLAQRFLAFVNASPSPFHAVEECRRTLLASSFIELKEKEAWSLKPDSKYFFTRNRSTLIAFTVGGKFVPGTKSGFSIVGAHTDSPCLRVKPVSELSKAGYVSLGVECYGGGLWHTWFDRDLTVAGRAIVRAVDGQLQHRLVHIKRPILRVPTLAIHLNREVNSDGFKFNTETQLVPMLATAVKSRLEKTKGDDGKRRAGVEGKHHSTFLKLLSEELECSVDTIVDFELCLADTQPSAIGGLENEFIFSPRLDNLMSTFCALEALVTSSNAPGSLASDTSARIISLFDHEEIGSRSAQGADSAVMESTLRRIVSNVESNKDQRDTAFQETVAHSLLVSADMAHAVHPNYSDKHEENHRPVIHGGPVIKSNANQRYATNSVSGTVIREIARKHNIPVQEFVVRNDSACGSTIGPIVAGNLGMRTIDIGNPQLSMHSIRETCGVDDVTYAVQLIKAFFEDFPAMDARLDVD</sequence>
<evidence type="ECO:0000256" key="11">
    <source>
        <dbReference type="RuleBase" id="RU004386"/>
    </source>
</evidence>
<evidence type="ECO:0000256" key="9">
    <source>
        <dbReference type="ARBA" id="ARBA00022833"/>
    </source>
</evidence>
<dbReference type="SUPFAM" id="SSF101821">
    <property type="entry name" value="Aminopeptidase/glucanase lid domain"/>
    <property type="match status" value="1"/>
</dbReference>
<dbReference type="EC" id="3.4.11.21" evidence="4"/>
<dbReference type="GO" id="GO:0004177">
    <property type="term" value="F:aminopeptidase activity"/>
    <property type="evidence" value="ECO:0007669"/>
    <property type="project" value="UniProtKB-KW"/>
</dbReference>
<evidence type="ECO:0000256" key="7">
    <source>
        <dbReference type="ARBA" id="ARBA00022723"/>
    </source>
</evidence>
<dbReference type="FunCoup" id="A0A0D2WS91">
    <property type="interactions" value="290"/>
</dbReference>
<protein>
    <recommendedName>
        <fullName evidence="4">aspartyl aminopeptidase</fullName>
        <ecNumber evidence="4">3.4.11.21</ecNumber>
    </recommendedName>
</protein>
<dbReference type="GO" id="GO:0005737">
    <property type="term" value="C:cytoplasm"/>
    <property type="evidence" value="ECO:0007669"/>
    <property type="project" value="UniProtKB-ARBA"/>
</dbReference>
<gene>
    <name evidence="12" type="ORF">CAOG_005510</name>
</gene>
<proteinExistence type="inferred from homology"/>
<dbReference type="GO" id="GO:0008237">
    <property type="term" value="F:metallopeptidase activity"/>
    <property type="evidence" value="ECO:0007669"/>
    <property type="project" value="UniProtKB-KW"/>
</dbReference>
<keyword evidence="9 11" id="KW-0862">Zinc</keyword>
<dbReference type="FunFam" id="2.30.250.10:FF:000001">
    <property type="entry name" value="Aspartyl aminopeptidase 1"/>
    <property type="match status" value="1"/>
</dbReference>
<dbReference type="Proteomes" id="UP000008743">
    <property type="component" value="Unassembled WGS sequence"/>
</dbReference>
<comment type="cofactor">
    <cofactor evidence="2">
        <name>Zn(2+)</name>
        <dbReference type="ChEBI" id="CHEBI:29105"/>
    </cofactor>
</comment>
<dbReference type="NCBIfam" id="NF002759">
    <property type="entry name" value="PRK02813.1"/>
    <property type="match status" value="1"/>
</dbReference>
<dbReference type="Gene3D" id="3.40.630.10">
    <property type="entry name" value="Zn peptidases"/>
    <property type="match status" value="1"/>
</dbReference>
<dbReference type="InterPro" id="IPR023358">
    <property type="entry name" value="Peptidase_M18_dom2"/>
</dbReference>
<comment type="catalytic activity">
    <reaction evidence="1">
        <text>Release of an N-terminal aspartate or glutamate from a peptide, with a preference for aspartate.</text>
        <dbReference type="EC" id="3.4.11.21"/>
    </reaction>
</comment>
<evidence type="ECO:0000313" key="13">
    <source>
        <dbReference type="Proteomes" id="UP000008743"/>
    </source>
</evidence>